<protein>
    <recommendedName>
        <fullName evidence="10">CAP-Gly domain-containing protein</fullName>
    </recommendedName>
</protein>
<accession>A0A9P6VVW5</accession>
<dbReference type="GO" id="GO:0005938">
    <property type="term" value="C:cell cortex"/>
    <property type="evidence" value="ECO:0007669"/>
    <property type="project" value="TreeGrafter"/>
</dbReference>
<evidence type="ECO:0000256" key="9">
    <source>
        <dbReference type="SAM" id="MobiDB-lite"/>
    </source>
</evidence>
<feature type="compositionally biased region" description="Gly residues" evidence="9">
    <location>
        <begin position="278"/>
        <end position="289"/>
    </location>
</feature>
<proteinExistence type="inferred from homology"/>
<evidence type="ECO:0000256" key="6">
    <source>
        <dbReference type="ARBA" id="ARBA00023054"/>
    </source>
</evidence>
<feature type="compositionally biased region" description="Polar residues" evidence="9">
    <location>
        <begin position="162"/>
        <end position="173"/>
    </location>
</feature>
<evidence type="ECO:0000256" key="5">
    <source>
        <dbReference type="ARBA" id="ARBA00023017"/>
    </source>
</evidence>
<feature type="region of interest" description="Disordered" evidence="9">
    <location>
        <begin position="78"/>
        <end position="388"/>
    </location>
</feature>
<dbReference type="SMART" id="SM01052">
    <property type="entry name" value="CAP_GLY"/>
    <property type="match status" value="1"/>
</dbReference>
<dbReference type="GO" id="GO:0031122">
    <property type="term" value="P:cytoplasmic microtubule organization"/>
    <property type="evidence" value="ECO:0007669"/>
    <property type="project" value="TreeGrafter"/>
</dbReference>
<name>A0A9P6VVW5_RHOMI</name>
<evidence type="ECO:0000256" key="2">
    <source>
        <dbReference type="ARBA" id="ARBA00011010"/>
    </source>
</evidence>
<keyword evidence="4" id="KW-0493">Microtubule</keyword>
<feature type="compositionally biased region" description="Low complexity" evidence="9">
    <location>
        <begin position="91"/>
        <end position="161"/>
    </location>
</feature>
<dbReference type="PANTHER" id="PTHR18916:SF82">
    <property type="entry name" value="CAP-GLY DOMAIN-CONTAINING PROTEIN"/>
    <property type="match status" value="1"/>
</dbReference>
<sequence>MAAVIPLNGRVQVTAGTGTVRFVGQTAFAAGKWVGIQLDEPTGKNDGSVAGTRYFTCADGYGVFVRASMVSVLDQGGPVAEQLPHGDRPASRASTHTAASSSRPPTRPASSASATTRPRASLVPATSVPAATPSASRPLSAASSNASASSSVSRLRSTSPTKPRQSLVPSAGSSFRPASAASQTTTGAAERRTSMLPPPTPRTRTGGLAPPTPRSAFVRPGTATTGPTTPSTAKKAPPANFAPPSAAPVSPSPATGSGTTPRPARPAAASTTSLASGGRAGLARPGGPGSARPIGLASRAPAPTAGATMRRTLSSSSNLSSTSSVASSVASTSTASARSESATEDEADGGGSAPGNFVGDDQDDDDSGLGTIRATKSTGQAFQKASILPTAASDPFSLRNTEQRRPLEATVPQRAYDELAAKLSIVERRRAEDRDKLRDLDRLIEEQGEWNRVKEKTKARVAELTGEVKELKRENKDLLAERDSVQSKFDDLQEQVEHSLLDKEIAESELEDVQARVKELEEQLGETQVELEVVKEENARLEGLGDAEIAQARAAQAGTGNGGEQAPNTAPSSLAFRQLEKQNARLKEALLRENENEMKRKIENLEKEVDLTTDLQGDLDNMAVELDAAEAKIEDLRSQLDIAAEAQDMLEELTERNMHLQDVRRSADNEALRVDVEELEALKELADELEESHAQTEKQLQEELDLRDLQLQEIRRRCSLLEDNCVDYETTIGQFRELVISLQADLEQLRQHQATQEAESQNLTSQSQAMLNLNLKLQSTVLKSQVKAIDLELRELEARQAAEHLAIVQPYLPPAFFESDSDAVDALLFFERVGEKVALLVRYIEQKHTVGEALDGTVPDDLIGICEARSKLDHFAALNKRFSAHLRRCPPATFLKMGSVYREVVSTEKRIDAYVEALRKEELQEISCAKDLEGIIAQTEHLAETVLRDLDPMLDLFERESACVGSLDLDLDTIAVAAGFAKQTVAAISREPVELGGGDLDDAIFKPLQNLVNYSRNAKVLIKKMRRRLGELQTAGSAASLEHAQGLETLAFNSSAIASALSKLAADVRHYCGEVRSSKAPLQLTTLHGIAKEIAAVELGKQSPRPLDEVNALLVQLVQDMSTALSTSLESEHVVKRKEAVPACFRGMMYRADPECPRRRVVTAAIDVDAERDVARLTEEVRVMSHAMRTKEQLYQESLVKIEILEKRLEGVKKQAEAMARLEAELAKSRRQERTYEEANEVLQRDLDNMERELDKVKQATTAAEKQGAVDQTTTYDPTSGISHHESNLETSYLLERISSLRSAVRFLRSENAFLKSHDLVSDLDALPTNESPPTPPLTPERNSNDGFPPSRERDDGQEAEEEEGLRTGLPWMPTTNRTSSPLQPESFAVRSKRLLREARLLSCTPRLVDLRSPSAPSSTAPTSSATADSSTPPFLTGSRRRDPRNQLWAEKERARRLEWKVALLREEAGGAVAFRAPHPALHLRRTGVVA</sequence>
<comment type="similarity">
    <text evidence="2">Belongs to the dynactin 150 kDa subunit family.</text>
</comment>
<evidence type="ECO:0000259" key="10">
    <source>
        <dbReference type="PROSITE" id="PS50245"/>
    </source>
</evidence>
<feature type="compositionally biased region" description="Low complexity" evidence="9">
    <location>
        <begin position="311"/>
        <end position="340"/>
    </location>
</feature>
<keyword evidence="12" id="KW-1185">Reference proteome</keyword>
<comment type="subcellular location">
    <subcellularLocation>
        <location evidence="1">Cytoplasm</location>
        <location evidence="1">Cytoskeleton</location>
    </subcellularLocation>
</comment>
<dbReference type="GO" id="GO:0035371">
    <property type="term" value="C:microtubule plus-end"/>
    <property type="evidence" value="ECO:0007669"/>
    <property type="project" value="TreeGrafter"/>
</dbReference>
<evidence type="ECO:0000256" key="4">
    <source>
        <dbReference type="ARBA" id="ARBA00022701"/>
    </source>
</evidence>
<feature type="coiled-coil region" evidence="8">
    <location>
        <begin position="576"/>
        <end position="766"/>
    </location>
</feature>
<evidence type="ECO:0000256" key="7">
    <source>
        <dbReference type="ARBA" id="ARBA00023212"/>
    </source>
</evidence>
<feature type="compositionally biased region" description="Low complexity" evidence="9">
    <location>
        <begin position="178"/>
        <end position="188"/>
    </location>
</feature>
<feature type="compositionally biased region" description="Polar residues" evidence="9">
    <location>
        <begin position="374"/>
        <end position="383"/>
    </location>
</feature>
<feature type="compositionally biased region" description="Low complexity" evidence="9">
    <location>
        <begin position="220"/>
        <end position="277"/>
    </location>
</feature>
<feature type="domain" description="CAP-Gly" evidence="10">
    <location>
        <begin position="24"/>
        <end position="66"/>
    </location>
</feature>
<dbReference type="Pfam" id="PF12455">
    <property type="entry name" value="Dynactin"/>
    <property type="match status" value="1"/>
</dbReference>
<feature type="region of interest" description="Disordered" evidence="9">
    <location>
        <begin position="1325"/>
        <end position="1386"/>
    </location>
</feature>
<feature type="compositionally biased region" description="Polar residues" evidence="9">
    <location>
        <begin position="1374"/>
        <end position="1384"/>
    </location>
</feature>
<dbReference type="PROSITE" id="PS00845">
    <property type="entry name" value="CAP_GLY_1"/>
    <property type="match status" value="1"/>
</dbReference>
<dbReference type="GO" id="GO:0051010">
    <property type="term" value="F:microtubule plus-end binding"/>
    <property type="evidence" value="ECO:0007669"/>
    <property type="project" value="TreeGrafter"/>
</dbReference>
<feature type="compositionally biased region" description="Low complexity" evidence="9">
    <location>
        <begin position="1413"/>
        <end position="1434"/>
    </location>
</feature>
<dbReference type="PANTHER" id="PTHR18916">
    <property type="entry name" value="DYNACTIN 1-RELATED MICROTUBULE-BINDING"/>
    <property type="match status" value="1"/>
</dbReference>
<gene>
    <name evidence="11" type="ORF">C6P46_001082</name>
</gene>
<evidence type="ECO:0000313" key="12">
    <source>
        <dbReference type="Proteomes" id="UP000777482"/>
    </source>
</evidence>
<dbReference type="GO" id="GO:0005634">
    <property type="term" value="C:nucleus"/>
    <property type="evidence" value="ECO:0007669"/>
    <property type="project" value="TreeGrafter"/>
</dbReference>
<keyword evidence="6 8" id="KW-0175">Coiled coil</keyword>
<dbReference type="InterPro" id="IPR022157">
    <property type="entry name" value="Dynactin"/>
</dbReference>
<dbReference type="SUPFAM" id="SSF74924">
    <property type="entry name" value="Cap-Gly domain"/>
    <property type="match status" value="1"/>
</dbReference>
<dbReference type="OrthoDB" id="2130750at2759"/>
<keyword evidence="7" id="KW-0206">Cytoskeleton</keyword>
<feature type="coiled-coil region" evidence="8">
    <location>
        <begin position="454"/>
        <end position="544"/>
    </location>
</feature>
<dbReference type="EMBL" id="PUHQ01000125">
    <property type="protein sequence ID" value="KAG0655268.1"/>
    <property type="molecule type" value="Genomic_DNA"/>
</dbReference>
<feature type="region of interest" description="Disordered" evidence="9">
    <location>
        <begin position="1410"/>
        <end position="1447"/>
    </location>
</feature>
<dbReference type="InterPro" id="IPR036859">
    <property type="entry name" value="CAP-Gly_dom_sf"/>
</dbReference>
<dbReference type="Proteomes" id="UP000777482">
    <property type="component" value="Unassembled WGS sequence"/>
</dbReference>
<evidence type="ECO:0000256" key="8">
    <source>
        <dbReference type="SAM" id="Coils"/>
    </source>
</evidence>
<dbReference type="Pfam" id="PF01302">
    <property type="entry name" value="CAP_GLY"/>
    <property type="match status" value="1"/>
</dbReference>
<keyword evidence="3" id="KW-0963">Cytoplasm</keyword>
<evidence type="ECO:0000256" key="3">
    <source>
        <dbReference type="ARBA" id="ARBA00022490"/>
    </source>
</evidence>
<evidence type="ECO:0000313" key="11">
    <source>
        <dbReference type="EMBL" id="KAG0655268.1"/>
    </source>
</evidence>
<dbReference type="InterPro" id="IPR000938">
    <property type="entry name" value="CAP-Gly_domain"/>
</dbReference>
<dbReference type="PROSITE" id="PS50245">
    <property type="entry name" value="CAP_GLY_2"/>
    <property type="match status" value="1"/>
</dbReference>
<dbReference type="GO" id="GO:0030286">
    <property type="term" value="C:dynein complex"/>
    <property type="evidence" value="ECO:0007669"/>
    <property type="project" value="UniProtKB-KW"/>
</dbReference>
<keyword evidence="5" id="KW-0243">Dynein</keyword>
<dbReference type="Gene3D" id="2.30.30.190">
    <property type="entry name" value="CAP Gly-rich-like domain"/>
    <property type="match status" value="1"/>
</dbReference>
<organism evidence="11 12">
    <name type="scientific">Rhodotorula mucilaginosa</name>
    <name type="common">Yeast</name>
    <name type="synonym">Rhodotorula rubra</name>
    <dbReference type="NCBI Taxonomy" id="5537"/>
    <lineage>
        <taxon>Eukaryota</taxon>
        <taxon>Fungi</taxon>
        <taxon>Dikarya</taxon>
        <taxon>Basidiomycota</taxon>
        <taxon>Pucciniomycotina</taxon>
        <taxon>Microbotryomycetes</taxon>
        <taxon>Sporidiobolales</taxon>
        <taxon>Sporidiobolaceae</taxon>
        <taxon>Rhodotorula</taxon>
    </lineage>
</organism>
<reference evidence="11 12" key="1">
    <citation type="submission" date="2020-11" db="EMBL/GenBank/DDBJ databases">
        <title>Kefir isolates.</title>
        <authorList>
            <person name="Marcisauskas S."/>
            <person name="Kim Y."/>
            <person name="Blasche S."/>
        </authorList>
    </citation>
    <scope>NUCLEOTIDE SEQUENCE [LARGE SCALE GENOMIC DNA]</scope>
    <source>
        <strain evidence="11 12">KR</strain>
    </source>
</reference>
<comment type="caution">
    <text evidence="11">The sequence shown here is derived from an EMBL/GenBank/DDBJ whole genome shotgun (WGS) entry which is preliminary data.</text>
</comment>
<feature type="compositionally biased region" description="Polar residues" evidence="9">
    <location>
        <begin position="1260"/>
        <end position="1282"/>
    </location>
</feature>
<evidence type="ECO:0000256" key="1">
    <source>
        <dbReference type="ARBA" id="ARBA00004245"/>
    </source>
</evidence>
<feature type="region of interest" description="Disordered" evidence="9">
    <location>
        <begin position="1260"/>
        <end position="1287"/>
    </location>
</feature>